<dbReference type="GeneID" id="54291806"/>
<keyword evidence="3" id="KW-1185">Reference proteome</keyword>
<dbReference type="PANTHER" id="PTHR28079:SF1">
    <property type="entry name" value="RNA POLYMERASE I-SPECIFIC TRANSCRIPTION INITIATION FACTOR RRN5"/>
    <property type="match status" value="1"/>
</dbReference>
<accession>A0A6A5XBM7</accession>
<dbReference type="PANTHER" id="PTHR28079">
    <property type="entry name" value="RNA POLYMERASE I-SPECIFIC TRANSCRIPTION INITIATION FACTOR RRN5"/>
    <property type="match status" value="1"/>
</dbReference>
<feature type="compositionally biased region" description="Acidic residues" evidence="1">
    <location>
        <begin position="512"/>
        <end position="522"/>
    </location>
</feature>
<dbReference type="Proteomes" id="UP000799778">
    <property type="component" value="Unassembled WGS sequence"/>
</dbReference>
<dbReference type="GO" id="GO:0000182">
    <property type="term" value="F:rDNA binding"/>
    <property type="evidence" value="ECO:0007669"/>
    <property type="project" value="TreeGrafter"/>
</dbReference>
<evidence type="ECO:0000313" key="3">
    <source>
        <dbReference type="Proteomes" id="UP000799778"/>
    </source>
</evidence>
<feature type="compositionally biased region" description="Acidic residues" evidence="1">
    <location>
        <begin position="427"/>
        <end position="454"/>
    </location>
</feature>
<dbReference type="CDD" id="cd00167">
    <property type="entry name" value="SANT"/>
    <property type="match status" value="1"/>
</dbReference>
<evidence type="ECO:0008006" key="4">
    <source>
        <dbReference type="Google" id="ProtNLM"/>
    </source>
</evidence>
<dbReference type="RefSeq" id="XP_033378711.1">
    <property type="nucleotide sequence ID" value="XM_033534409.1"/>
</dbReference>
<dbReference type="GO" id="GO:0042790">
    <property type="term" value="P:nucleolar large rRNA transcription by RNA polymerase I"/>
    <property type="evidence" value="ECO:0007669"/>
    <property type="project" value="InterPro"/>
</dbReference>
<dbReference type="InterPro" id="IPR039601">
    <property type="entry name" value="Rrn5"/>
</dbReference>
<evidence type="ECO:0000313" key="2">
    <source>
        <dbReference type="EMBL" id="KAF2010372.1"/>
    </source>
</evidence>
<protein>
    <recommendedName>
        <fullName evidence="4">Myb-like domain-containing protein</fullName>
    </recommendedName>
</protein>
<dbReference type="GO" id="GO:0000500">
    <property type="term" value="C:RNA polymerase I upstream activating factor complex"/>
    <property type="evidence" value="ECO:0007669"/>
    <property type="project" value="InterPro"/>
</dbReference>
<feature type="region of interest" description="Disordered" evidence="1">
    <location>
        <begin position="616"/>
        <end position="636"/>
    </location>
</feature>
<feature type="compositionally biased region" description="Polar residues" evidence="1">
    <location>
        <begin position="617"/>
        <end position="626"/>
    </location>
</feature>
<dbReference type="EMBL" id="ML978076">
    <property type="protein sequence ID" value="KAF2010372.1"/>
    <property type="molecule type" value="Genomic_DNA"/>
</dbReference>
<feature type="compositionally biased region" description="Acidic residues" evidence="1">
    <location>
        <begin position="627"/>
        <end position="636"/>
    </location>
</feature>
<feature type="region of interest" description="Disordered" evidence="1">
    <location>
        <begin position="1"/>
        <end position="49"/>
    </location>
</feature>
<dbReference type="GO" id="GO:0006361">
    <property type="term" value="P:transcription initiation at RNA polymerase I promoter"/>
    <property type="evidence" value="ECO:0007669"/>
    <property type="project" value="TreeGrafter"/>
</dbReference>
<sequence length="636" mass="70510">MGSSASDYEPGIESQQSSPEPPSRVSSRYSSHVPGSPHKRRRISRSPSGERVLARRYHLEGLYNDDYRVLYNEVVASATNGMNDDPFQPPALQIGGSNWTVAEKTALFAALTKHGPDDVASISHAIRTKTIAEVQDLFLLLQDAAEKRSTNELTLLDIPAAIEVSDECIERLDVAGDTLAWLQEKFEAKQEQDRFGKHWLITPEIADDLEAAIRPPENLFSSPPPGISGDNLLADAGQLTLASIPEADLINASVMLELSSAVFMNNPPASHWTTLISPLAAKPSIYRTAFGDFHNLAVSLTRRLVQASIIQATSRLRAQGWRNTKGNKPFVRSRDVHTAVDMLRLQRNSREFWRGAARRCKLQVLKGTGKREEIIDWNEAEARLDVGDRAAYSMSTDVHNTSASEPDDFQQRAVRHGTPLPTRLLSDADDDDLSDREYEDDAASDEALDSDEASDASSQIIDMPKNKPQGSPERALDTVAQFDSEASRLEELRLWQIIGETPRSKAPAPLSPEDENEEDDEGAASLTDTKWRESFQYRADWEEFRNPVSANSFEANQKTLHADEILLSIEDFAGKMANENEFGAARRHKRRRTAEADIPILGAGAYAARAFEADYSRNPTSSVQSDSDADTEMLIH</sequence>
<feature type="compositionally biased region" description="Low complexity" evidence="1">
    <location>
        <begin position="13"/>
        <end position="34"/>
    </location>
</feature>
<dbReference type="InterPro" id="IPR001005">
    <property type="entry name" value="SANT/Myb"/>
</dbReference>
<name>A0A6A5XBM7_9PLEO</name>
<reference evidence="2" key="1">
    <citation type="journal article" date="2020" name="Stud. Mycol.">
        <title>101 Dothideomycetes genomes: a test case for predicting lifestyles and emergence of pathogens.</title>
        <authorList>
            <person name="Haridas S."/>
            <person name="Albert R."/>
            <person name="Binder M."/>
            <person name="Bloem J."/>
            <person name="Labutti K."/>
            <person name="Salamov A."/>
            <person name="Andreopoulos B."/>
            <person name="Baker S."/>
            <person name="Barry K."/>
            <person name="Bills G."/>
            <person name="Bluhm B."/>
            <person name="Cannon C."/>
            <person name="Castanera R."/>
            <person name="Culley D."/>
            <person name="Daum C."/>
            <person name="Ezra D."/>
            <person name="Gonzalez J."/>
            <person name="Henrissat B."/>
            <person name="Kuo A."/>
            <person name="Liang C."/>
            <person name="Lipzen A."/>
            <person name="Lutzoni F."/>
            <person name="Magnuson J."/>
            <person name="Mondo S."/>
            <person name="Nolan M."/>
            <person name="Ohm R."/>
            <person name="Pangilinan J."/>
            <person name="Park H.-J."/>
            <person name="Ramirez L."/>
            <person name="Alfaro M."/>
            <person name="Sun H."/>
            <person name="Tritt A."/>
            <person name="Yoshinaga Y."/>
            <person name="Zwiers L.-H."/>
            <person name="Turgeon B."/>
            <person name="Goodwin S."/>
            <person name="Spatafora J."/>
            <person name="Crous P."/>
            <person name="Grigoriev I."/>
        </authorList>
    </citation>
    <scope>NUCLEOTIDE SEQUENCE</scope>
    <source>
        <strain evidence="2">CBS 175.79</strain>
    </source>
</reference>
<dbReference type="OrthoDB" id="2240312at2759"/>
<organism evidence="2 3">
    <name type="scientific">Aaosphaeria arxii CBS 175.79</name>
    <dbReference type="NCBI Taxonomy" id="1450172"/>
    <lineage>
        <taxon>Eukaryota</taxon>
        <taxon>Fungi</taxon>
        <taxon>Dikarya</taxon>
        <taxon>Ascomycota</taxon>
        <taxon>Pezizomycotina</taxon>
        <taxon>Dothideomycetes</taxon>
        <taxon>Pleosporomycetidae</taxon>
        <taxon>Pleosporales</taxon>
        <taxon>Pleosporales incertae sedis</taxon>
        <taxon>Aaosphaeria</taxon>
    </lineage>
</organism>
<dbReference type="AlphaFoldDB" id="A0A6A5XBM7"/>
<dbReference type="GO" id="GO:0001181">
    <property type="term" value="F:RNA polymerase I general transcription initiation factor activity"/>
    <property type="evidence" value="ECO:0007669"/>
    <property type="project" value="TreeGrafter"/>
</dbReference>
<gene>
    <name evidence="2" type="ORF">BU24DRAFT_57215</name>
</gene>
<proteinExistence type="predicted"/>
<evidence type="ECO:0000256" key="1">
    <source>
        <dbReference type="SAM" id="MobiDB-lite"/>
    </source>
</evidence>
<feature type="region of interest" description="Disordered" evidence="1">
    <location>
        <begin position="503"/>
        <end position="525"/>
    </location>
</feature>
<dbReference type="Gene3D" id="1.10.10.60">
    <property type="entry name" value="Homeodomain-like"/>
    <property type="match status" value="1"/>
</dbReference>
<feature type="region of interest" description="Disordered" evidence="1">
    <location>
        <begin position="396"/>
        <end position="474"/>
    </location>
</feature>